<proteinExistence type="predicted"/>
<reference evidence="1 2" key="1">
    <citation type="journal article" date="2019" name="Philos. Trans. R. Soc. Lond., B, Biol. Sci.">
        <title>Ant behaviour and brain gene expression of defending hosts depend on the ecological success of the intruding social parasite.</title>
        <authorList>
            <person name="Kaur R."/>
            <person name="Stoldt M."/>
            <person name="Jongepier E."/>
            <person name="Feldmeyer B."/>
            <person name="Menzel F."/>
            <person name="Bornberg-Bauer E."/>
            <person name="Foitzik S."/>
        </authorList>
    </citation>
    <scope>NUCLEOTIDE SEQUENCE [LARGE SCALE GENOMIC DNA]</scope>
    <source>
        <tissue evidence="1">Whole body</tissue>
    </source>
</reference>
<gene>
    <name evidence="1" type="ORF">DBV15_06325</name>
</gene>
<protein>
    <submittedName>
        <fullName evidence="1">Uncharacterized protein</fullName>
    </submittedName>
</protein>
<accession>A0A4S2KNF1</accession>
<sequence length="111" mass="11665">MEFIFQGSASLSEVLLGHRGSSVPACTCTFLLLLPPAPLPFRYFSPRPGTLVRTHHGQESSDDRRRALLTAHRSLSLGLSLSLSAAAATATTTTTATTATCSPPATHSRAS</sequence>
<dbReference type="EMBL" id="QBLH01002116">
    <property type="protein sequence ID" value="TGZ49529.1"/>
    <property type="molecule type" value="Genomic_DNA"/>
</dbReference>
<dbReference type="Proteomes" id="UP000310200">
    <property type="component" value="Unassembled WGS sequence"/>
</dbReference>
<name>A0A4S2KNF1_9HYME</name>
<comment type="caution">
    <text evidence="1">The sequence shown here is derived from an EMBL/GenBank/DDBJ whole genome shotgun (WGS) entry which is preliminary data.</text>
</comment>
<organism evidence="1 2">
    <name type="scientific">Temnothorax longispinosus</name>
    <dbReference type="NCBI Taxonomy" id="300112"/>
    <lineage>
        <taxon>Eukaryota</taxon>
        <taxon>Metazoa</taxon>
        <taxon>Ecdysozoa</taxon>
        <taxon>Arthropoda</taxon>
        <taxon>Hexapoda</taxon>
        <taxon>Insecta</taxon>
        <taxon>Pterygota</taxon>
        <taxon>Neoptera</taxon>
        <taxon>Endopterygota</taxon>
        <taxon>Hymenoptera</taxon>
        <taxon>Apocrita</taxon>
        <taxon>Aculeata</taxon>
        <taxon>Formicoidea</taxon>
        <taxon>Formicidae</taxon>
        <taxon>Myrmicinae</taxon>
        <taxon>Temnothorax</taxon>
    </lineage>
</organism>
<evidence type="ECO:0000313" key="1">
    <source>
        <dbReference type="EMBL" id="TGZ49529.1"/>
    </source>
</evidence>
<keyword evidence="2" id="KW-1185">Reference proteome</keyword>
<evidence type="ECO:0000313" key="2">
    <source>
        <dbReference type="Proteomes" id="UP000310200"/>
    </source>
</evidence>
<dbReference type="AlphaFoldDB" id="A0A4S2KNF1"/>